<feature type="region of interest" description="Disordered" evidence="1">
    <location>
        <begin position="70"/>
        <end position="116"/>
    </location>
</feature>
<evidence type="ECO:0000313" key="2">
    <source>
        <dbReference type="EMBL" id="KAK1306795.1"/>
    </source>
</evidence>
<feature type="region of interest" description="Disordered" evidence="1">
    <location>
        <begin position="1"/>
        <end position="44"/>
    </location>
</feature>
<name>A0AAV9E1L2_ACOCL</name>
<dbReference type="Proteomes" id="UP001180020">
    <property type="component" value="Unassembled WGS sequence"/>
</dbReference>
<dbReference type="PANTHER" id="PTHR36709:SF1">
    <property type="entry name" value="OS02G0604100 PROTEIN"/>
    <property type="match status" value="1"/>
</dbReference>
<feature type="compositionally biased region" description="Basic residues" evidence="1">
    <location>
        <begin position="81"/>
        <end position="109"/>
    </location>
</feature>
<feature type="region of interest" description="Disordered" evidence="1">
    <location>
        <begin position="151"/>
        <end position="170"/>
    </location>
</feature>
<organism evidence="2 3">
    <name type="scientific">Acorus calamus</name>
    <name type="common">Sweet flag</name>
    <dbReference type="NCBI Taxonomy" id="4465"/>
    <lineage>
        <taxon>Eukaryota</taxon>
        <taxon>Viridiplantae</taxon>
        <taxon>Streptophyta</taxon>
        <taxon>Embryophyta</taxon>
        <taxon>Tracheophyta</taxon>
        <taxon>Spermatophyta</taxon>
        <taxon>Magnoliopsida</taxon>
        <taxon>Liliopsida</taxon>
        <taxon>Acoraceae</taxon>
        <taxon>Acorus</taxon>
    </lineage>
</organism>
<sequence length="170" mass="19001">MDEAEAGGDPDRKRDIHGDPNTRKLKVQTKTPVSVSGKRKRKLFKKWRREQKEALEKGLVTMEDIEMAVAEGSAQEASNKARTKFNMKNSRLKIKKLKGKGKSKRKSKKPAGEAQTDAMGVVTCCPPTIQGWGTTAREVYGLDKPRCERMRKTKESQDGQDICLSTAQHG</sequence>
<dbReference type="EMBL" id="JAUJYO010000010">
    <property type="protein sequence ID" value="KAK1306795.1"/>
    <property type="molecule type" value="Genomic_DNA"/>
</dbReference>
<dbReference type="AlphaFoldDB" id="A0AAV9E1L2"/>
<reference evidence="2" key="1">
    <citation type="journal article" date="2023" name="Nat. Commun.">
        <title>Diploid and tetraploid genomes of Acorus and the evolution of monocots.</title>
        <authorList>
            <person name="Ma L."/>
            <person name="Liu K.W."/>
            <person name="Li Z."/>
            <person name="Hsiao Y.Y."/>
            <person name="Qi Y."/>
            <person name="Fu T."/>
            <person name="Tang G.D."/>
            <person name="Zhang D."/>
            <person name="Sun W.H."/>
            <person name="Liu D.K."/>
            <person name="Li Y."/>
            <person name="Chen G.Z."/>
            <person name="Liu X.D."/>
            <person name="Liao X.Y."/>
            <person name="Jiang Y.T."/>
            <person name="Yu X."/>
            <person name="Hao Y."/>
            <person name="Huang J."/>
            <person name="Zhao X.W."/>
            <person name="Ke S."/>
            <person name="Chen Y.Y."/>
            <person name="Wu W.L."/>
            <person name="Hsu J.L."/>
            <person name="Lin Y.F."/>
            <person name="Huang M.D."/>
            <person name="Li C.Y."/>
            <person name="Huang L."/>
            <person name="Wang Z.W."/>
            <person name="Zhao X."/>
            <person name="Zhong W.Y."/>
            <person name="Peng D.H."/>
            <person name="Ahmad S."/>
            <person name="Lan S."/>
            <person name="Zhang J.S."/>
            <person name="Tsai W.C."/>
            <person name="Van de Peer Y."/>
            <person name="Liu Z.J."/>
        </authorList>
    </citation>
    <scope>NUCLEOTIDE SEQUENCE</scope>
    <source>
        <strain evidence="2">CP</strain>
    </source>
</reference>
<protein>
    <submittedName>
        <fullName evidence="2">Uncharacterized protein</fullName>
    </submittedName>
</protein>
<accession>A0AAV9E1L2</accession>
<reference evidence="2" key="2">
    <citation type="submission" date="2023-06" db="EMBL/GenBank/DDBJ databases">
        <authorList>
            <person name="Ma L."/>
            <person name="Liu K.-W."/>
            <person name="Li Z."/>
            <person name="Hsiao Y.-Y."/>
            <person name="Qi Y."/>
            <person name="Fu T."/>
            <person name="Tang G."/>
            <person name="Zhang D."/>
            <person name="Sun W.-H."/>
            <person name="Liu D.-K."/>
            <person name="Li Y."/>
            <person name="Chen G.-Z."/>
            <person name="Liu X.-D."/>
            <person name="Liao X.-Y."/>
            <person name="Jiang Y.-T."/>
            <person name="Yu X."/>
            <person name="Hao Y."/>
            <person name="Huang J."/>
            <person name="Zhao X.-W."/>
            <person name="Ke S."/>
            <person name="Chen Y.-Y."/>
            <person name="Wu W.-L."/>
            <person name="Hsu J.-L."/>
            <person name="Lin Y.-F."/>
            <person name="Huang M.-D."/>
            <person name="Li C.-Y."/>
            <person name="Huang L."/>
            <person name="Wang Z.-W."/>
            <person name="Zhao X."/>
            <person name="Zhong W.-Y."/>
            <person name="Peng D.-H."/>
            <person name="Ahmad S."/>
            <person name="Lan S."/>
            <person name="Zhang J.-S."/>
            <person name="Tsai W.-C."/>
            <person name="Van De Peer Y."/>
            <person name="Liu Z.-J."/>
        </authorList>
    </citation>
    <scope>NUCLEOTIDE SEQUENCE</scope>
    <source>
        <strain evidence="2">CP</strain>
        <tissue evidence="2">Leaves</tissue>
    </source>
</reference>
<evidence type="ECO:0000256" key="1">
    <source>
        <dbReference type="SAM" id="MobiDB-lite"/>
    </source>
</evidence>
<gene>
    <name evidence="2" type="ORF">QJS10_CPA10g01377</name>
</gene>
<comment type="caution">
    <text evidence="2">The sequence shown here is derived from an EMBL/GenBank/DDBJ whole genome shotgun (WGS) entry which is preliminary data.</text>
</comment>
<proteinExistence type="predicted"/>
<feature type="compositionally biased region" description="Basic and acidic residues" evidence="1">
    <location>
        <begin position="9"/>
        <end position="22"/>
    </location>
</feature>
<dbReference type="PANTHER" id="PTHR36709">
    <property type="entry name" value="OS02G0604100 PROTEIN"/>
    <property type="match status" value="1"/>
</dbReference>
<evidence type="ECO:0000313" key="3">
    <source>
        <dbReference type="Proteomes" id="UP001180020"/>
    </source>
</evidence>
<keyword evidence="3" id="KW-1185">Reference proteome</keyword>